<accession>N4UR15</accession>
<dbReference type="OrthoDB" id="3928438at2759"/>
<sequence length="121" mass="13961">MLLYSIIVNIAILSFAPMDLLVTRDAIYADDLKRYNEVMKTIVGSQILNLYSENLVIRLDIHEYPSEQVIHLSVRPNFNSHVNKIIRSEVFKPSRDADAYFRQEDELAREFLQQSSGEGTV</sequence>
<feature type="signal peptide" evidence="1">
    <location>
        <begin position="1"/>
        <end position="18"/>
    </location>
</feature>
<organism evidence="2 3">
    <name type="scientific">Fusarium oxysporum f. sp. cubense (strain race 1)</name>
    <name type="common">Panama disease fungus</name>
    <dbReference type="NCBI Taxonomy" id="1229664"/>
    <lineage>
        <taxon>Eukaryota</taxon>
        <taxon>Fungi</taxon>
        <taxon>Dikarya</taxon>
        <taxon>Ascomycota</taxon>
        <taxon>Pezizomycotina</taxon>
        <taxon>Sordariomycetes</taxon>
        <taxon>Hypocreomycetidae</taxon>
        <taxon>Hypocreales</taxon>
        <taxon>Nectriaceae</taxon>
        <taxon>Fusarium</taxon>
        <taxon>Fusarium oxysporum species complex</taxon>
    </lineage>
</organism>
<name>N4UR15_FUSC1</name>
<dbReference type="AlphaFoldDB" id="N4UR15"/>
<evidence type="ECO:0000256" key="1">
    <source>
        <dbReference type="SAM" id="SignalP"/>
    </source>
</evidence>
<dbReference type="EMBL" id="KB730148">
    <property type="protein sequence ID" value="ENH71256.1"/>
    <property type="molecule type" value="Genomic_DNA"/>
</dbReference>
<feature type="chain" id="PRO_5004120932" evidence="1">
    <location>
        <begin position="19"/>
        <end position="121"/>
    </location>
</feature>
<evidence type="ECO:0000313" key="3">
    <source>
        <dbReference type="Proteomes" id="UP000016928"/>
    </source>
</evidence>
<reference evidence="3" key="1">
    <citation type="submission" date="2012-09" db="EMBL/GenBank/DDBJ databases">
        <title>Genome sequencing and comparative transcriptomics of race 1 and race 4 of banana pathogen: Fusarium oxysporum f. sp. cubense.</title>
        <authorList>
            <person name="Fang X."/>
            <person name="Huang J."/>
        </authorList>
    </citation>
    <scope>NUCLEOTIDE SEQUENCE [LARGE SCALE GENOMIC DNA]</scope>
    <source>
        <strain evidence="3">race 1</strain>
    </source>
</reference>
<dbReference type="Proteomes" id="UP000016928">
    <property type="component" value="Unassembled WGS sequence"/>
</dbReference>
<gene>
    <name evidence="2" type="ORF">FOC1_g10006113</name>
</gene>
<keyword evidence="1" id="KW-0732">Signal</keyword>
<dbReference type="VEuPathDB" id="FungiDB:FOC1_g10006113"/>
<evidence type="ECO:0000313" key="2">
    <source>
        <dbReference type="EMBL" id="ENH71256.1"/>
    </source>
</evidence>
<reference evidence="3" key="2">
    <citation type="journal article" date="2014" name="PLoS ONE">
        <title>Genome and Transcriptome Analysis of the Fungal Pathogen Fusarium oxysporum f. sp. cubense Causing Banana Vascular Wilt Disease.</title>
        <authorList>
            <person name="Guo L."/>
            <person name="Han L."/>
            <person name="Yang L."/>
            <person name="Zeng H."/>
            <person name="Fan D."/>
            <person name="Zhu Y."/>
            <person name="Feng Y."/>
            <person name="Wang G."/>
            <person name="Peng C."/>
            <person name="Jiang X."/>
            <person name="Zhou D."/>
            <person name="Ni P."/>
            <person name="Liang C."/>
            <person name="Liu L."/>
            <person name="Wang J."/>
            <person name="Mao C."/>
            <person name="Fang X."/>
            <person name="Peng M."/>
            <person name="Huang J."/>
        </authorList>
    </citation>
    <scope>NUCLEOTIDE SEQUENCE [LARGE SCALE GENOMIC DNA]</scope>
    <source>
        <strain evidence="3">race 1</strain>
    </source>
</reference>
<protein>
    <submittedName>
        <fullName evidence="2">Uncharacterized protein</fullName>
    </submittedName>
</protein>
<proteinExistence type="predicted"/>
<dbReference type="HOGENOM" id="CLU_171236_0_0_1"/>